<evidence type="ECO:0000313" key="1">
    <source>
        <dbReference type="EMBL" id="PQM49659.1"/>
    </source>
</evidence>
<dbReference type="Proteomes" id="UP000238296">
    <property type="component" value="Unassembled WGS sequence"/>
</dbReference>
<organism evidence="1 2">
    <name type="scientific">Mycobacterium talmoniae</name>
    <dbReference type="NCBI Taxonomy" id="1858794"/>
    <lineage>
        <taxon>Bacteria</taxon>
        <taxon>Bacillati</taxon>
        <taxon>Actinomycetota</taxon>
        <taxon>Actinomycetes</taxon>
        <taxon>Mycobacteriales</taxon>
        <taxon>Mycobacteriaceae</taxon>
        <taxon>Mycobacterium</taxon>
    </lineage>
</organism>
<reference evidence="1 2" key="1">
    <citation type="journal article" date="2017" name="Int. J. Syst. Evol. Microbiol.">
        <title>Mycobacterium talmoniae sp. nov., a slowly growing mycobacterium isolated from human respiratory samples.</title>
        <authorList>
            <person name="Davidson R.M."/>
            <person name="DeGroote M.A."/>
            <person name="Marola J.L."/>
            <person name="Buss S."/>
            <person name="Jones V."/>
            <person name="McNeil M.R."/>
            <person name="Freifeld A.G."/>
            <person name="Elaine Epperson L."/>
            <person name="Hasan N.A."/>
            <person name="Jackson M."/>
            <person name="Iwen P.C."/>
            <person name="Salfinger M."/>
            <person name="Strong M."/>
        </authorList>
    </citation>
    <scope>NUCLEOTIDE SEQUENCE [LARGE SCALE GENOMIC DNA]</scope>
    <source>
        <strain evidence="1 2">ATCC BAA-2683</strain>
    </source>
</reference>
<evidence type="ECO:0000313" key="2">
    <source>
        <dbReference type="Proteomes" id="UP000238296"/>
    </source>
</evidence>
<sequence>MSRTGTPPRRRRPRGCCSAEPVRLKPGWGAARTARRPACFPGPMPVVSACTPPIRGACWINRPTGCRGGPMETGSGRAIEIAPFHSHGALKGFVIFGRWPDSTKEWAQLLIVAVRVASLPGLLSTTTVFGAREELPESPPPDTVGWCSPRAPWWVNPPLRQGISLSISARAADAAPPRRKPPRPYPSVTVRRRDVCCCPDFRTWALSTGRPGWRPKQTAP</sequence>
<accession>A0A2S8BSN0</accession>
<name>A0A2S8BSN0_9MYCO</name>
<gene>
    <name evidence="1" type="ORF">C1Y40_00111</name>
</gene>
<proteinExistence type="predicted"/>
<dbReference type="AlphaFoldDB" id="A0A2S8BSN0"/>
<dbReference type="EMBL" id="PPEA01000022">
    <property type="protein sequence ID" value="PQM49659.1"/>
    <property type="molecule type" value="Genomic_DNA"/>
</dbReference>
<protein>
    <submittedName>
        <fullName evidence="1">Uncharacterized protein</fullName>
    </submittedName>
</protein>
<comment type="caution">
    <text evidence="1">The sequence shown here is derived from an EMBL/GenBank/DDBJ whole genome shotgun (WGS) entry which is preliminary data.</text>
</comment>